<evidence type="ECO:0000256" key="1">
    <source>
        <dbReference type="ARBA" id="ARBA00004651"/>
    </source>
</evidence>
<dbReference type="InterPro" id="IPR051449">
    <property type="entry name" value="ABC-2_transporter_component"/>
</dbReference>
<dbReference type="EMBL" id="JBHLTC010000038">
    <property type="protein sequence ID" value="MFC0628275.1"/>
    <property type="molecule type" value="Genomic_DNA"/>
</dbReference>
<evidence type="ECO:0000256" key="6">
    <source>
        <dbReference type="SAM" id="MobiDB-lite"/>
    </source>
</evidence>
<keyword evidence="2" id="KW-1003">Cell membrane</keyword>
<sequence length="408" mass="43170">MSTELKTRKAARSASAGTPSDGGVRHPWQLVAEREIVTKLRDKTFVWSTAFMLFLVIAAIVIPSLLAGNDSPDKIAVVNDGAASVVQRANAVAGETAFEVRRVASEAEASQLVSDGEVEAALLPTAAGYAVVGDDQVDSGLVGQLREAVTNDVMERNAQRSGLSPAELRAGTVVEERLLNPGPLPEIVAGFANIALAMIFYVTALGFGMMIAQSVVQEKESRVVEILAAAVPIRALLWGKVIGNSILAMGQILIIGAAALAGLMFTGKGELLDVVAPVAGWFVLFFVLGFVALAGLWAVAGSLATRQEDLGSTTLPGQMLLMIPFFFAAFAGPGPKEIASFVPIASSMAMPGRMLTEDVPLWQPLAAIVILLLTTVVIIRVGARLYERTLLQTGRKLGYREAYKLKVE</sequence>
<comment type="subcellular location">
    <subcellularLocation>
        <location evidence="1">Cell membrane</location>
        <topology evidence="1">Multi-pass membrane protein</topology>
    </subcellularLocation>
</comment>
<dbReference type="RefSeq" id="WP_380054239.1">
    <property type="nucleotide sequence ID" value="NZ_JBHLTC010000038.1"/>
</dbReference>
<evidence type="ECO:0000313" key="10">
    <source>
        <dbReference type="Proteomes" id="UP001589890"/>
    </source>
</evidence>
<accession>A0ABV6QUF2</accession>
<keyword evidence="4 7" id="KW-1133">Transmembrane helix</keyword>
<evidence type="ECO:0000313" key="9">
    <source>
        <dbReference type="EMBL" id="MFC0628275.1"/>
    </source>
</evidence>
<feature type="transmembrane region" description="Helical" evidence="7">
    <location>
        <begin position="187"/>
        <end position="211"/>
    </location>
</feature>
<evidence type="ECO:0000259" key="8">
    <source>
        <dbReference type="Pfam" id="PF12698"/>
    </source>
</evidence>
<protein>
    <submittedName>
        <fullName evidence="9">ABC transporter permease</fullName>
    </submittedName>
</protein>
<proteinExistence type="predicted"/>
<reference evidence="9 10" key="1">
    <citation type="submission" date="2024-09" db="EMBL/GenBank/DDBJ databases">
        <authorList>
            <person name="Sun Q."/>
            <person name="Mori K."/>
        </authorList>
    </citation>
    <scope>NUCLEOTIDE SEQUENCE [LARGE SCALE GENOMIC DNA]</scope>
    <source>
        <strain evidence="9 10">CGMCC 1.15906</strain>
    </source>
</reference>
<keyword evidence="10" id="KW-1185">Reference proteome</keyword>
<feature type="transmembrane region" description="Helical" evidence="7">
    <location>
        <begin position="44"/>
        <end position="66"/>
    </location>
</feature>
<feature type="transmembrane region" description="Helical" evidence="7">
    <location>
        <begin position="312"/>
        <end position="331"/>
    </location>
</feature>
<evidence type="ECO:0000256" key="3">
    <source>
        <dbReference type="ARBA" id="ARBA00022692"/>
    </source>
</evidence>
<evidence type="ECO:0000256" key="5">
    <source>
        <dbReference type="ARBA" id="ARBA00023136"/>
    </source>
</evidence>
<name>A0ABV6QUF2_9ACTN</name>
<evidence type="ECO:0000256" key="7">
    <source>
        <dbReference type="SAM" id="Phobius"/>
    </source>
</evidence>
<dbReference type="Proteomes" id="UP001589890">
    <property type="component" value="Unassembled WGS sequence"/>
</dbReference>
<feature type="transmembrane region" description="Helical" evidence="7">
    <location>
        <begin position="278"/>
        <end position="300"/>
    </location>
</feature>
<feature type="transmembrane region" description="Helical" evidence="7">
    <location>
        <begin position="245"/>
        <end position="266"/>
    </location>
</feature>
<feature type="transmembrane region" description="Helical" evidence="7">
    <location>
        <begin position="361"/>
        <end position="383"/>
    </location>
</feature>
<comment type="caution">
    <text evidence="9">The sequence shown here is derived from an EMBL/GenBank/DDBJ whole genome shotgun (WGS) entry which is preliminary data.</text>
</comment>
<organism evidence="9 10">
    <name type="scientific">Kribbella deserti</name>
    <dbReference type="NCBI Taxonomy" id="1926257"/>
    <lineage>
        <taxon>Bacteria</taxon>
        <taxon>Bacillati</taxon>
        <taxon>Actinomycetota</taxon>
        <taxon>Actinomycetes</taxon>
        <taxon>Propionibacteriales</taxon>
        <taxon>Kribbellaceae</taxon>
        <taxon>Kribbella</taxon>
    </lineage>
</organism>
<keyword evidence="5 7" id="KW-0472">Membrane</keyword>
<dbReference type="InterPro" id="IPR013525">
    <property type="entry name" value="ABC2_TM"/>
</dbReference>
<dbReference type="Pfam" id="PF12698">
    <property type="entry name" value="ABC2_membrane_3"/>
    <property type="match status" value="1"/>
</dbReference>
<dbReference type="PANTHER" id="PTHR30294:SF29">
    <property type="entry name" value="MULTIDRUG ABC TRANSPORTER PERMEASE YBHS-RELATED"/>
    <property type="match status" value="1"/>
</dbReference>
<evidence type="ECO:0000256" key="2">
    <source>
        <dbReference type="ARBA" id="ARBA00022475"/>
    </source>
</evidence>
<evidence type="ECO:0000256" key="4">
    <source>
        <dbReference type="ARBA" id="ARBA00022989"/>
    </source>
</evidence>
<feature type="region of interest" description="Disordered" evidence="6">
    <location>
        <begin position="1"/>
        <end position="25"/>
    </location>
</feature>
<dbReference type="PANTHER" id="PTHR30294">
    <property type="entry name" value="MEMBRANE COMPONENT OF ABC TRANSPORTER YHHJ-RELATED"/>
    <property type="match status" value="1"/>
</dbReference>
<keyword evidence="3 7" id="KW-0812">Transmembrane</keyword>
<feature type="domain" description="ABC-2 type transporter transmembrane" evidence="8">
    <location>
        <begin position="44"/>
        <end position="380"/>
    </location>
</feature>
<gene>
    <name evidence="9" type="ORF">ACFFGN_29670</name>
</gene>